<feature type="compositionally biased region" description="Polar residues" evidence="1">
    <location>
        <begin position="287"/>
        <end position="314"/>
    </location>
</feature>
<reference evidence="2 3" key="1">
    <citation type="journal article" date="2013" name="PLoS Genet.">
        <title>Genomic mechanisms accounting for the adaptation to parasitism in nematode-trapping fungi.</title>
        <authorList>
            <person name="Meerupati T."/>
            <person name="Andersson K.M."/>
            <person name="Friman E."/>
            <person name="Kumar D."/>
            <person name="Tunlid A."/>
            <person name="Ahren D."/>
        </authorList>
    </citation>
    <scope>NUCLEOTIDE SEQUENCE [LARGE SCALE GENOMIC DNA]</scope>
    <source>
        <strain evidence="2 3">CBS 200.50</strain>
    </source>
</reference>
<feature type="region of interest" description="Disordered" evidence="1">
    <location>
        <begin position="97"/>
        <end position="137"/>
    </location>
</feature>
<feature type="compositionally biased region" description="Low complexity" evidence="1">
    <location>
        <begin position="117"/>
        <end position="137"/>
    </location>
</feature>
<feature type="compositionally biased region" description="Polar residues" evidence="1">
    <location>
        <begin position="227"/>
        <end position="236"/>
    </location>
</feature>
<gene>
    <name evidence="2" type="ORF">H072_2739</name>
</gene>
<feature type="region of interest" description="Disordered" evidence="1">
    <location>
        <begin position="287"/>
        <end position="356"/>
    </location>
</feature>
<dbReference type="EMBL" id="AQGS01000083">
    <property type="protein sequence ID" value="EPS43237.1"/>
    <property type="molecule type" value="Genomic_DNA"/>
</dbReference>
<feature type="region of interest" description="Disordered" evidence="1">
    <location>
        <begin position="227"/>
        <end position="263"/>
    </location>
</feature>
<sequence>MARGRRDPSRARWLLPAALTLTAAVATAGVYFWREMEDQEASTGFRSEDEETADEKRRSRGVYAGRSFGSTAGASTAAAAGAGITGRVSEIWKEFFQGGSSDESDSGPKSRAGPSMSGAARPSSSGTSSSVGRSTLSRTMARDIPVLGNSQEIDWEKKKIMALVVSGNEELDESLLLSLPTPVDISRWILLIFVYAPPPPPSPSLVQLSPRPIHRSPSPAISIKSYTSSKSFARTQPSPPEVSPESSPSLVPMMRTPLTSGRTSRAGGDAFLIDEDDIDHLTSTASLTSSRMRASSFSRKSKADSTNGGYSSMSEVEGVPTPSVSSAFTRRMGSFRRSSRRGDSETDDMSEETSVENSVTLPGLILKTFGRDFPHQQVMHYSTPTGVVHMLRHIGVSLVFLSESCASVPGLDNNSSADEAPAKLPGSLPMSPPPGGALSSGGGEIVGMLKDWVGEIIIVLDEDEDDSAPIVPSAVSGGEDNFEERRRRNKGKERYQGGGAVSEATGRKRRWLKDKTIAKGITICDRQGLKGIWRSKVEGVRT</sequence>
<protein>
    <submittedName>
        <fullName evidence="2">Uncharacterized protein</fullName>
    </submittedName>
</protein>
<evidence type="ECO:0000256" key="1">
    <source>
        <dbReference type="SAM" id="MobiDB-lite"/>
    </source>
</evidence>
<reference evidence="3" key="2">
    <citation type="submission" date="2013-04" db="EMBL/GenBank/DDBJ databases">
        <title>Genomic mechanisms accounting for the adaptation to parasitism in nematode-trapping fungi.</title>
        <authorList>
            <person name="Ahren D.G."/>
        </authorList>
    </citation>
    <scope>NUCLEOTIDE SEQUENCE [LARGE SCALE GENOMIC DNA]</scope>
    <source>
        <strain evidence="3">CBS 200.50</strain>
    </source>
</reference>
<feature type="region of interest" description="Disordered" evidence="1">
    <location>
        <begin position="39"/>
        <end position="60"/>
    </location>
</feature>
<proteinExistence type="predicted"/>
<name>S8C692_DACHA</name>
<keyword evidence="3" id="KW-1185">Reference proteome</keyword>
<dbReference type="Proteomes" id="UP000015100">
    <property type="component" value="Unassembled WGS sequence"/>
</dbReference>
<comment type="caution">
    <text evidence="2">The sequence shown here is derived from an EMBL/GenBank/DDBJ whole genome shotgun (WGS) entry which is preliminary data.</text>
</comment>
<feature type="compositionally biased region" description="Acidic residues" evidence="1">
    <location>
        <begin position="345"/>
        <end position="354"/>
    </location>
</feature>
<feature type="region of interest" description="Disordered" evidence="1">
    <location>
        <begin position="468"/>
        <end position="506"/>
    </location>
</feature>
<evidence type="ECO:0000313" key="3">
    <source>
        <dbReference type="Proteomes" id="UP000015100"/>
    </source>
</evidence>
<dbReference type="OMA" id="ISRWILL"/>
<feature type="region of interest" description="Disordered" evidence="1">
    <location>
        <begin position="412"/>
        <end position="435"/>
    </location>
</feature>
<dbReference type="OrthoDB" id="5327700at2759"/>
<dbReference type="HOGENOM" id="CLU_502486_0_0_1"/>
<feature type="compositionally biased region" description="Low complexity" evidence="1">
    <location>
        <begin position="243"/>
        <end position="252"/>
    </location>
</feature>
<organism evidence="2 3">
    <name type="scientific">Dactylellina haptotyla (strain CBS 200.50)</name>
    <name type="common">Nematode-trapping fungus</name>
    <name type="synonym">Monacrosporium haptotylum</name>
    <dbReference type="NCBI Taxonomy" id="1284197"/>
    <lineage>
        <taxon>Eukaryota</taxon>
        <taxon>Fungi</taxon>
        <taxon>Dikarya</taxon>
        <taxon>Ascomycota</taxon>
        <taxon>Pezizomycotina</taxon>
        <taxon>Orbiliomycetes</taxon>
        <taxon>Orbiliales</taxon>
        <taxon>Orbiliaceae</taxon>
        <taxon>Dactylellina</taxon>
    </lineage>
</organism>
<evidence type="ECO:0000313" key="2">
    <source>
        <dbReference type="EMBL" id="EPS43237.1"/>
    </source>
</evidence>
<accession>S8C692</accession>
<dbReference type="AlphaFoldDB" id="S8C692"/>